<dbReference type="CDD" id="cd18044">
    <property type="entry name" value="DEXXQc_SMUBP2"/>
    <property type="match status" value="1"/>
</dbReference>
<evidence type="ECO:0000313" key="15">
    <source>
        <dbReference type="Proteomes" id="UP000807115"/>
    </source>
</evidence>
<dbReference type="EMBL" id="CM027680">
    <property type="protein sequence ID" value="KAG0548670.1"/>
    <property type="molecule type" value="Genomic_DNA"/>
</dbReference>
<dbReference type="InterPro" id="IPR004483">
    <property type="entry name" value="SMUBP-2/Hcs1-like"/>
</dbReference>
<dbReference type="Proteomes" id="UP000807115">
    <property type="component" value="Chromosome 1"/>
</dbReference>
<dbReference type="InterPro" id="IPR027417">
    <property type="entry name" value="P-loop_NTPase"/>
</dbReference>
<evidence type="ECO:0000256" key="5">
    <source>
        <dbReference type="ARBA" id="ARBA00022490"/>
    </source>
</evidence>
<keyword evidence="6" id="KW-0547">Nucleotide-binding</keyword>
<evidence type="ECO:0000256" key="4">
    <source>
        <dbReference type="ARBA" id="ARBA00012551"/>
    </source>
</evidence>
<feature type="domain" description="AAA+ ATPase" evidence="12">
    <location>
        <begin position="143"/>
        <end position="395"/>
    </location>
</feature>
<protein>
    <recommendedName>
        <fullName evidence="4">DNA helicase</fullName>
        <ecNumber evidence="4">3.6.4.12</ecNumber>
    </recommendedName>
</protein>
<dbReference type="GO" id="GO:0003677">
    <property type="term" value="F:DNA binding"/>
    <property type="evidence" value="ECO:0007669"/>
    <property type="project" value="InterPro"/>
</dbReference>
<dbReference type="Gene3D" id="3.40.50.300">
    <property type="entry name" value="P-loop containing nucleotide triphosphate hydrolases"/>
    <property type="match status" value="2"/>
</dbReference>
<dbReference type="SMART" id="SM00382">
    <property type="entry name" value="AAA"/>
    <property type="match status" value="1"/>
</dbReference>
<evidence type="ECO:0000256" key="10">
    <source>
        <dbReference type="ARBA" id="ARBA00023242"/>
    </source>
</evidence>
<dbReference type="Pfam" id="PF13087">
    <property type="entry name" value="AAA_12"/>
    <property type="match status" value="1"/>
</dbReference>
<dbReference type="InterPro" id="IPR050534">
    <property type="entry name" value="Coronavir_polyprotein_1ab"/>
</dbReference>
<dbReference type="GO" id="GO:0005694">
    <property type="term" value="C:chromosome"/>
    <property type="evidence" value="ECO:0007669"/>
    <property type="project" value="UniProtKB-ARBA"/>
</dbReference>
<dbReference type="Pfam" id="PF13086">
    <property type="entry name" value="AAA_11"/>
    <property type="match status" value="1"/>
</dbReference>
<evidence type="ECO:0000259" key="12">
    <source>
        <dbReference type="SMART" id="SM00382"/>
    </source>
</evidence>
<keyword evidence="7" id="KW-0378">Hydrolase</keyword>
<keyword evidence="9" id="KW-0067">ATP-binding</keyword>
<accession>A0A921RZT1</accession>
<organism evidence="14 15">
    <name type="scientific">Sorghum bicolor</name>
    <name type="common">Sorghum</name>
    <name type="synonym">Sorghum vulgare</name>
    <dbReference type="NCBI Taxonomy" id="4558"/>
    <lineage>
        <taxon>Eukaryota</taxon>
        <taxon>Viridiplantae</taxon>
        <taxon>Streptophyta</taxon>
        <taxon>Embryophyta</taxon>
        <taxon>Tracheophyta</taxon>
        <taxon>Spermatophyta</taxon>
        <taxon>Magnoliopsida</taxon>
        <taxon>Liliopsida</taxon>
        <taxon>Poales</taxon>
        <taxon>Poaceae</taxon>
        <taxon>PACMAD clade</taxon>
        <taxon>Panicoideae</taxon>
        <taxon>Andropogonodae</taxon>
        <taxon>Andropogoneae</taxon>
        <taxon>Sorghinae</taxon>
        <taxon>Sorghum</taxon>
    </lineage>
</organism>
<keyword evidence="10" id="KW-0539">Nucleus</keyword>
<reference evidence="14" key="1">
    <citation type="journal article" date="2019" name="BMC Genomics">
        <title>A new reference genome for Sorghum bicolor reveals high levels of sequence similarity between sweet and grain genotypes: implications for the genetics of sugar metabolism.</title>
        <authorList>
            <person name="Cooper E.A."/>
            <person name="Brenton Z.W."/>
            <person name="Flinn B.S."/>
            <person name="Jenkins J."/>
            <person name="Shu S."/>
            <person name="Flowers D."/>
            <person name="Luo F."/>
            <person name="Wang Y."/>
            <person name="Xia P."/>
            <person name="Barry K."/>
            <person name="Daum C."/>
            <person name="Lipzen A."/>
            <person name="Yoshinaga Y."/>
            <person name="Schmutz J."/>
            <person name="Saski C."/>
            <person name="Vermerris W."/>
            <person name="Kresovich S."/>
        </authorList>
    </citation>
    <scope>NUCLEOTIDE SEQUENCE</scope>
</reference>
<dbReference type="PANTHER" id="PTHR43788:SF8">
    <property type="entry name" value="DNA-BINDING PROTEIN SMUBP-2"/>
    <property type="match status" value="1"/>
</dbReference>
<dbReference type="Pfam" id="PF21138">
    <property type="entry name" value="SMUBP-2_HCS1_1B"/>
    <property type="match status" value="1"/>
</dbReference>
<evidence type="ECO:0000313" key="14">
    <source>
        <dbReference type="EMBL" id="KAG0548670.1"/>
    </source>
</evidence>
<dbReference type="AlphaFoldDB" id="A0A921RZT1"/>
<proteinExistence type="inferred from homology"/>
<dbReference type="CDD" id="cd18808">
    <property type="entry name" value="SF1_C_Upf1"/>
    <property type="match status" value="1"/>
</dbReference>
<evidence type="ECO:0000256" key="3">
    <source>
        <dbReference type="ARBA" id="ARBA00007913"/>
    </source>
</evidence>
<evidence type="ECO:0000256" key="2">
    <source>
        <dbReference type="ARBA" id="ARBA00004496"/>
    </source>
</evidence>
<dbReference type="EC" id="3.6.4.12" evidence="4"/>
<evidence type="ECO:0000256" key="7">
    <source>
        <dbReference type="ARBA" id="ARBA00022801"/>
    </source>
</evidence>
<dbReference type="NCBIfam" id="TIGR00376">
    <property type="entry name" value="IGHMBP2 family helicase"/>
    <property type="match status" value="1"/>
</dbReference>
<evidence type="ECO:0000256" key="8">
    <source>
        <dbReference type="ARBA" id="ARBA00022806"/>
    </source>
</evidence>
<reference evidence="14" key="2">
    <citation type="submission" date="2020-10" db="EMBL/GenBank/DDBJ databases">
        <authorList>
            <person name="Cooper E.A."/>
            <person name="Brenton Z.W."/>
            <person name="Flinn B.S."/>
            <person name="Jenkins J."/>
            <person name="Shu S."/>
            <person name="Flowers D."/>
            <person name="Luo F."/>
            <person name="Wang Y."/>
            <person name="Xia P."/>
            <person name="Barry K."/>
            <person name="Daum C."/>
            <person name="Lipzen A."/>
            <person name="Yoshinaga Y."/>
            <person name="Schmutz J."/>
            <person name="Saski C."/>
            <person name="Vermerris W."/>
            <person name="Kresovich S."/>
        </authorList>
    </citation>
    <scope>NUCLEOTIDE SEQUENCE</scope>
</reference>
<gene>
    <name evidence="14" type="ORF">BDA96_01G186900</name>
</gene>
<sequence>MGKTLLEFQPNKGDVLPAHKFGTHDVVALKPNKADAGSASLGQGVVYRLKDSSITVAFDDIPEDGLNSPLRLEKLANEVTYRRMKDALIELSKAVQTGPCANLVPVLFGEKAPMRSKDTMKFSPFNKNLDDSQKEAISKALGSRDVFLLHGPPGTGKTTTIIEIILQEVKRGSKILACAASNIAVDNIVERLARYRTKLVRLGHPARLLPQVLDSALDAQVLRADNSSLAGDIRKEMKVLNSKLLKAKDRNTKRDIRKELRALAKEERKRQQLAVTDVLKNADVVLTTLTGASSKKLNGITFDLVVIDEAAQALEVACWIALLKGPRCILAGDHLQLPPTIQSVEAEKKGMGKTLFERLTEAYGEEITSMLTVQYRMHEHIMSWSSKELYNNKIKAHSSVAGHMLYDLEEVTRSSSTEPTIILIDTTGCDMEEVKDEEESTMNEGEAAVSVAHAKLLVESGVNASDIGIITPYSAQVTCLKMMRNKDAKLKDLEISTVDGFQGREKEAIIISMVRSNSKKEVGFLSDHRRMNVAVTRARRQCCLVCDVETVSNDRFLKRLVEYFEENGEYLSASEYQSS</sequence>
<comment type="subcellular location">
    <subcellularLocation>
        <location evidence="2">Cytoplasm</location>
    </subcellularLocation>
    <subcellularLocation>
        <location evidence="1">Nucleus</location>
    </subcellularLocation>
</comment>
<dbReference type="GO" id="GO:0005634">
    <property type="term" value="C:nucleus"/>
    <property type="evidence" value="ECO:0007669"/>
    <property type="project" value="UniProtKB-SubCell"/>
</dbReference>
<comment type="similarity">
    <text evidence="3">Belongs to the DNA2/NAM7 helicase family.</text>
</comment>
<dbReference type="InterPro" id="IPR047187">
    <property type="entry name" value="SF1_C_Upf1"/>
</dbReference>
<dbReference type="InterPro" id="IPR041677">
    <property type="entry name" value="DNA2/NAM7_AAA_11"/>
</dbReference>
<dbReference type="GO" id="GO:0005524">
    <property type="term" value="F:ATP binding"/>
    <property type="evidence" value="ECO:0007669"/>
    <property type="project" value="UniProtKB-KW"/>
</dbReference>
<evidence type="ECO:0000256" key="9">
    <source>
        <dbReference type="ARBA" id="ARBA00022840"/>
    </source>
</evidence>
<name>A0A921RZT1_SORBI</name>
<feature type="domain" description="Helicase ATP-binding" evidence="13">
    <location>
        <begin position="125"/>
        <end position="362"/>
    </location>
</feature>
<evidence type="ECO:0000256" key="6">
    <source>
        <dbReference type="ARBA" id="ARBA00022741"/>
    </source>
</evidence>
<dbReference type="InterPro" id="IPR003593">
    <property type="entry name" value="AAA+_ATPase"/>
</dbReference>
<evidence type="ECO:0000259" key="13">
    <source>
        <dbReference type="SMART" id="SM00487"/>
    </source>
</evidence>
<dbReference type="Gene3D" id="2.40.30.270">
    <property type="match status" value="1"/>
</dbReference>
<dbReference type="SMART" id="SM00487">
    <property type="entry name" value="DEXDc"/>
    <property type="match status" value="1"/>
</dbReference>
<comment type="catalytic activity">
    <reaction evidence="11">
        <text>ATP + H2O = ADP + phosphate + H(+)</text>
        <dbReference type="Rhea" id="RHEA:13065"/>
        <dbReference type="ChEBI" id="CHEBI:15377"/>
        <dbReference type="ChEBI" id="CHEBI:15378"/>
        <dbReference type="ChEBI" id="CHEBI:30616"/>
        <dbReference type="ChEBI" id="CHEBI:43474"/>
        <dbReference type="ChEBI" id="CHEBI:456216"/>
        <dbReference type="EC" id="3.6.4.12"/>
    </reaction>
    <physiologicalReaction direction="left-to-right" evidence="11">
        <dbReference type="Rhea" id="RHEA:13066"/>
    </physiologicalReaction>
</comment>
<comment type="caution">
    <text evidence="14">The sequence shown here is derived from an EMBL/GenBank/DDBJ whole genome shotgun (WGS) entry which is preliminary data.</text>
</comment>
<dbReference type="InterPro" id="IPR014001">
    <property type="entry name" value="Helicase_ATP-bd"/>
</dbReference>
<evidence type="ECO:0000256" key="1">
    <source>
        <dbReference type="ARBA" id="ARBA00004123"/>
    </source>
</evidence>
<dbReference type="PANTHER" id="PTHR43788">
    <property type="entry name" value="DNA2/NAM7 HELICASE FAMILY MEMBER"/>
    <property type="match status" value="1"/>
</dbReference>
<dbReference type="SUPFAM" id="SSF52540">
    <property type="entry name" value="P-loop containing nucleoside triphosphate hydrolases"/>
    <property type="match status" value="1"/>
</dbReference>
<dbReference type="InterPro" id="IPR041679">
    <property type="entry name" value="DNA2/NAM7-like_C"/>
</dbReference>
<dbReference type="GO" id="GO:0003723">
    <property type="term" value="F:RNA binding"/>
    <property type="evidence" value="ECO:0007669"/>
    <property type="project" value="InterPro"/>
</dbReference>
<dbReference type="FunFam" id="3.40.50.300:FF:000326">
    <property type="entry name" value="P-loop containing nucleoside triphosphate hydrolase"/>
    <property type="match status" value="1"/>
</dbReference>
<dbReference type="InterPro" id="IPR048761">
    <property type="entry name" value="SMUBP-2_HCS1_1B"/>
</dbReference>
<keyword evidence="5" id="KW-0963">Cytoplasm</keyword>
<keyword evidence="8" id="KW-0347">Helicase</keyword>
<dbReference type="GO" id="GO:0005737">
    <property type="term" value="C:cytoplasm"/>
    <property type="evidence" value="ECO:0007669"/>
    <property type="project" value="UniProtKB-SubCell"/>
</dbReference>
<dbReference type="GO" id="GO:0016787">
    <property type="term" value="F:hydrolase activity"/>
    <property type="evidence" value="ECO:0007669"/>
    <property type="project" value="UniProtKB-KW"/>
</dbReference>
<evidence type="ECO:0000256" key="11">
    <source>
        <dbReference type="ARBA" id="ARBA00048432"/>
    </source>
</evidence>
<dbReference type="GO" id="GO:0003678">
    <property type="term" value="F:DNA helicase activity"/>
    <property type="evidence" value="ECO:0007669"/>
    <property type="project" value="UniProtKB-EC"/>
</dbReference>